<keyword evidence="2" id="KW-0472">Membrane</keyword>
<feature type="transmembrane region" description="Helical" evidence="2">
    <location>
        <begin position="40"/>
        <end position="61"/>
    </location>
</feature>
<evidence type="ECO:0000256" key="1">
    <source>
        <dbReference type="SAM" id="MobiDB-lite"/>
    </source>
</evidence>
<name>A0A7R8CPX4_LEPSM</name>
<evidence type="ECO:0000256" key="2">
    <source>
        <dbReference type="SAM" id="Phobius"/>
    </source>
</evidence>
<organism evidence="3 4">
    <name type="scientific">Lepeophtheirus salmonis</name>
    <name type="common">Salmon louse</name>
    <name type="synonym">Caligus salmonis</name>
    <dbReference type="NCBI Taxonomy" id="72036"/>
    <lineage>
        <taxon>Eukaryota</taxon>
        <taxon>Metazoa</taxon>
        <taxon>Ecdysozoa</taxon>
        <taxon>Arthropoda</taxon>
        <taxon>Crustacea</taxon>
        <taxon>Multicrustacea</taxon>
        <taxon>Hexanauplia</taxon>
        <taxon>Copepoda</taxon>
        <taxon>Siphonostomatoida</taxon>
        <taxon>Caligidae</taxon>
        <taxon>Lepeophtheirus</taxon>
    </lineage>
</organism>
<proteinExistence type="predicted"/>
<feature type="region of interest" description="Disordered" evidence="1">
    <location>
        <begin position="424"/>
        <end position="450"/>
    </location>
</feature>
<reference evidence="3" key="1">
    <citation type="submission" date="2021-02" db="EMBL/GenBank/DDBJ databases">
        <authorList>
            <person name="Bekaert M."/>
        </authorList>
    </citation>
    <scope>NUCLEOTIDE SEQUENCE</scope>
    <source>
        <strain evidence="3">IoA-00</strain>
    </source>
</reference>
<keyword evidence="2" id="KW-0812">Transmembrane</keyword>
<evidence type="ECO:0000313" key="3">
    <source>
        <dbReference type="EMBL" id="CAF2887875.1"/>
    </source>
</evidence>
<feature type="compositionally biased region" description="Basic residues" evidence="1">
    <location>
        <begin position="440"/>
        <end position="450"/>
    </location>
</feature>
<protein>
    <submittedName>
        <fullName evidence="3">(salmon louse) hypothetical protein</fullName>
    </submittedName>
</protein>
<gene>
    <name evidence="3" type="ORF">LSAA_7475</name>
</gene>
<keyword evidence="4" id="KW-1185">Reference proteome</keyword>
<accession>A0A7R8CPX4</accession>
<dbReference type="EMBL" id="HG994582">
    <property type="protein sequence ID" value="CAF2887875.1"/>
    <property type="molecule type" value="Genomic_DNA"/>
</dbReference>
<sequence length="450" mass="51805">MPNNSATNITVEDSLISDILNLNYDVGEVYLLNQELQATFIILIILFAVVANLAVIHNVCLNDLKMKSVNFILIKNLCIVDLVGAICVLPIPLAATIKGVWDLAQLSKQAHSNRSSTTTVLDYRGLEHAALTSFLITMSHFLLYVPTMLVIGLHGWFLHPVAILLCDMIVYSEFLIHPTVLLFTSTKLREEISNTIRKSLKNTGNLAIDFICRRRSYCCCISVFVQNNRKCSEFPSRLEHESKGAELNEVADTSSSFASSVVAMQSSTSIFWISSSFDCTSSRQRLSEDKRLRRSLPFAQPSDRRNQNTSYDFGRFRVTKFPVITLFSFKYRRKKYPEISKRETRIFCEFERNHRIRRYYSYFVKRKINIRMINNQNLTGSFYEFAKDGILSLIWSNLFKPGLKNLSQRSRFAPMIIDPAAPIQRQPMMRQRNRSESPPRRRAALRRHRG</sequence>
<dbReference type="Proteomes" id="UP000675881">
    <property type="component" value="Chromosome 3"/>
</dbReference>
<keyword evidence="2" id="KW-1133">Transmembrane helix</keyword>
<dbReference type="AlphaFoldDB" id="A0A7R8CPX4"/>
<dbReference type="OrthoDB" id="6358947at2759"/>
<dbReference type="CDD" id="cd00637">
    <property type="entry name" value="7tm_classA_rhodopsin-like"/>
    <property type="match status" value="1"/>
</dbReference>
<feature type="transmembrane region" description="Helical" evidence="2">
    <location>
        <begin position="141"/>
        <end position="166"/>
    </location>
</feature>
<feature type="transmembrane region" description="Helical" evidence="2">
    <location>
        <begin position="73"/>
        <end position="97"/>
    </location>
</feature>
<dbReference type="Gene3D" id="1.20.1070.10">
    <property type="entry name" value="Rhodopsin 7-helix transmembrane proteins"/>
    <property type="match status" value="1"/>
</dbReference>
<evidence type="ECO:0000313" key="4">
    <source>
        <dbReference type="Proteomes" id="UP000675881"/>
    </source>
</evidence>